<evidence type="ECO:0000256" key="10">
    <source>
        <dbReference type="ARBA" id="ARBA00023180"/>
    </source>
</evidence>
<dbReference type="GO" id="GO:0033842">
    <property type="term" value="F:N-acetyl-beta-glucosaminyl-derivative 4-beta-N-acetylgalactosaminyltransferase activity"/>
    <property type="evidence" value="ECO:0007669"/>
    <property type="project" value="TreeGrafter"/>
</dbReference>
<dbReference type="AlphaFoldDB" id="A0A182FLU5"/>
<feature type="compositionally biased region" description="Polar residues" evidence="11">
    <location>
        <begin position="118"/>
        <end position="139"/>
    </location>
</feature>
<comment type="pathway">
    <text evidence="2">Protein modification; protein glycosylation.</text>
</comment>
<dbReference type="GO" id="GO:0005975">
    <property type="term" value="P:carbohydrate metabolic process"/>
    <property type="evidence" value="ECO:0007669"/>
    <property type="project" value="InterPro"/>
</dbReference>
<keyword evidence="8 12" id="KW-1133">Transmembrane helix</keyword>
<dbReference type="Gene3D" id="3.90.550.10">
    <property type="entry name" value="Spore Coat Polysaccharide Biosynthesis Protein SpsA, Chain A"/>
    <property type="match status" value="1"/>
</dbReference>
<reference evidence="15" key="2">
    <citation type="submission" date="2022-08" db="UniProtKB">
        <authorList>
            <consortium name="EnsemblMetazoa"/>
        </authorList>
    </citation>
    <scope>IDENTIFICATION</scope>
    <source>
        <strain evidence="15">STECLA/ALBI9_A</strain>
    </source>
</reference>
<dbReference type="EnsemblMetazoa" id="AALB007504-RA">
    <property type="protein sequence ID" value="AALB007504-PA"/>
    <property type="gene ID" value="AALB007504"/>
</dbReference>
<feature type="transmembrane region" description="Helical" evidence="12">
    <location>
        <begin position="45"/>
        <end position="63"/>
    </location>
</feature>
<dbReference type="InterPro" id="IPR027995">
    <property type="entry name" value="Galactosyl_T_N"/>
</dbReference>
<keyword evidence="16" id="KW-1185">Reference proteome</keyword>
<organism evidence="15 16">
    <name type="scientific">Anopheles albimanus</name>
    <name type="common">New world malaria mosquito</name>
    <dbReference type="NCBI Taxonomy" id="7167"/>
    <lineage>
        <taxon>Eukaryota</taxon>
        <taxon>Metazoa</taxon>
        <taxon>Ecdysozoa</taxon>
        <taxon>Arthropoda</taxon>
        <taxon>Hexapoda</taxon>
        <taxon>Insecta</taxon>
        <taxon>Pterygota</taxon>
        <taxon>Neoptera</taxon>
        <taxon>Endopterygota</taxon>
        <taxon>Diptera</taxon>
        <taxon>Nematocera</taxon>
        <taxon>Culicoidea</taxon>
        <taxon>Culicidae</taxon>
        <taxon>Anophelinae</taxon>
        <taxon>Anopheles</taxon>
    </lineage>
</organism>
<evidence type="ECO:0000256" key="7">
    <source>
        <dbReference type="ARBA" id="ARBA00022968"/>
    </source>
</evidence>
<sequence length="564" mass="63329">MYKGIGLLVKIIRIVPGVFWSWQSLRFSQRVSYMIAAMAFSNRTLVIKGALIFSFLLILLNLLNSKLDLTSSRSATGRVGSPFWPKRTHTSVERFAPAVTHHDAGNVNASTHRESDQTLETNSGSSQNGSKPSEQRNQSLVVENSTTVKAHNNSSEAQNSTSLFQAEQSNGMPYAPVAESKSPVTDISEIRGTNDTIMIETVASSSKAHNNSSNVYSNSHINGSASTHAITSKGSSSVMNRNENGTVSKTFDDLPVTTYVISKRPIGSNSVPDVGSYKEEEHALQGSVDKFTIDICPPIPPNLEGPISVDTTYEPLNVIENRYRNKLQPGGQYTPPDCTARNRVAIIVPYRDREHHLPIFLKNLHQFLMKQQLEYGIYIVEQTAGSSFNRAALMNIGFTEAMKQRNWECMVFHDIDLLPMDDRNLYTCPDQPRHMSVAVDTFGFKLPYNTIFGGVSAMTEKQFRTVNGFSNSFWGWGGEDDDMSNRLKHFGFHIARYPVNIARYTMLNHKKEKANPKRFEKLVNGPKRYDSDGLNSLHYQLINLIKKPLYTWIHTEITPDHRVR</sequence>
<evidence type="ECO:0000313" key="16">
    <source>
        <dbReference type="Proteomes" id="UP000069272"/>
    </source>
</evidence>
<evidence type="ECO:0000256" key="5">
    <source>
        <dbReference type="ARBA" id="ARBA00022679"/>
    </source>
</evidence>
<keyword evidence="10" id="KW-0325">Glycoprotein</keyword>
<comment type="similarity">
    <text evidence="3">Belongs to the glycosyltransferase 7 family.</text>
</comment>
<dbReference type="SUPFAM" id="SSF53448">
    <property type="entry name" value="Nucleotide-diphospho-sugar transferases"/>
    <property type="match status" value="1"/>
</dbReference>
<evidence type="ECO:0000256" key="1">
    <source>
        <dbReference type="ARBA" id="ARBA00004606"/>
    </source>
</evidence>
<dbReference type="VEuPathDB" id="VectorBase:AALB20_030246"/>
<dbReference type="GO" id="GO:0006688">
    <property type="term" value="P:glycosphingolipid biosynthetic process"/>
    <property type="evidence" value="ECO:0007669"/>
    <property type="project" value="TreeGrafter"/>
</dbReference>
<dbReference type="Proteomes" id="UP000069272">
    <property type="component" value="Chromosome 3R"/>
</dbReference>
<evidence type="ECO:0000256" key="2">
    <source>
        <dbReference type="ARBA" id="ARBA00004922"/>
    </source>
</evidence>
<evidence type="ECO:0000259" key="14">
    <source>
        <dbReference type="Pfam" id="PF13733"/>
    </source>
</evidence>
<comment type="subcellular location">
    <subcellularLocation>
        <location evidence="1">Membrane</location>
        <topology evidence="1">Single-pass type II membrane protein</topology>
    </subcellularLocation>
</comment>
<accession>A0A182FLU5</accession>
<keyword evidence="7" id="KW-0735">Signal-anchor</keyword>
<evidence type="ECO:0000256" key="8">
    <source>
        <dbReference type="ARBA" id="ARBA00022989"/>
    </source>
</evidence>
<feature type="region of interest" description="Disordered" evidence="11">
    <location>
        <begin position="96"/>
        <end position="139"/>
    </location>
</feature>
<dbReference type="STRING" id="7167.A0A182FLU5"/>
<protein>
    <submittedName>
        <fullName evidence="15">Uncharacterized protein</fullName>
    </submittedName>
</protein>
<dbReference type="GO" id="GO:0005794">
    <property type="term" value="C:Golgi apparatus"/>
    <property type="evidence" value="ECO:0007669"/>
    <property type="project" value="TreeGrafter"/>
</dbReference>
<keyword evidence="4" id="KW-0328">Glycosyltransferase</keyword>
<feature type="region of interest" description="Disordered" evidence="11">
    <location>
        <begin position="227"/>
        <end position="246"/>
    </location>
</feature>
<dbReference type="PRINTS" id="PR02050">
    <property type="entry name" value="B14GALTRFASE"/>
</dbReference>
<dbReference type="Pfam" id="PF13733">
    <property type="entry name" value="Glyco_transf_7N"/>
    <property type="match status" value="1"/>
</dbReference>
<dbReference type="PANTHER" id="PTHR19300:SF57">
    <property type="entry name" value="BETA-1,4-N-ACETYLGALACTOSAMINYLTRANSFERASE"/>
    <property type="match status" value="1"/>
</dbReference>
<evidence type="ECO:0000256" key="4">
    <source>
        <dbReference type="ARBA" id="ARBA00022676"/>
    </source>
</evidence>
<dbReference type="PANTHER" id="PTHR19300">
    <property type="entry name" value="BETA-1,4-GALACTOSYLTRANSFERASE"/>
    <property type="match status" value="1"/>
</dbReference>
<evidence type="ECO:0000313" key="15">
    <source>
        <dbReference type="EnsemblMetazoa" id="AALB007504-PA"/>
    </source>
</evidence>
<evidence type="ECO:0000256" key="9">
    <source>
        <dbReference type="ARBA" id="ARBA00023136"/>
    </source>
</evidence>
<name>A0A182FLU5_ANOAL</name>
<dbReference type="InterPro" id="IPR003859">
    <property type="entry name" value="Galactosyl_T"/>
</dbReference>
<evidence type="ECO:0000259" key="13">
    <source>
        <dbReference type="Pfam" id="PF02709"/>
    </source>
</evidence>
<keyword evidence="6 12" id="KW-0812">Transmembrane</keyword>
<feature type="domain" description="Galactosyltransferase C-terminal" evidence="13">
    <location>
        <begin position="433"/>
        <end position="510"/>
    </location>
</feature>
<evidence type="ECO:0000256" key="3">
    <source>
        <dbReference type="ARBA" id="ARBA00005735"/>
    </source>
</evidence>
<proteinExistence type="inferred from homology"/>
<dbReference type="Pfam" id="PF02709">
    <property type="entry name" value="Glyco_transf_7C"/>
    <property type="match status" value="1"/>
</dbReference>
<evidence type="ECO:0000256" key="12">
    <source>
        <dbReference type="SAM" id="Phobius"/>
    </source>
</evidence>
<dbReference type="GO" id="GO:0016020">
    <property type="term" value="C:membrane"/>
    <property type="evidence" value="ECO:0007669"/>
    <property type="project" value="UniProtKB-SubCell"/>
</dbReference>
<feature type="domain" description="Galactosyltransferase N-terminal" evidence="14">
    <location>
        <begin position="296"/>
        <end position="429"/>
    </location>
</feature>
<keyword evidence="9 12" id="KW-0472">Membrane</keyword>
<evidence type="ECO:0000256" key="11">
    <source>
        <dbReference type="SAM" id="MobiDB-lite"/>
    </source>
</evidence>
<dbReference type="CDD" id="cd00899">
    <property type="entry name" value="b4GalT"/>
    <property type="match status" value="1"/>
</dbReference>
<reference evidence="15 16" key="1">
    <citation type="journal article" date="2017" name="G3 (Bethesda)">
        <title>The Physical Genome Mapping of Anopheles albimanus Corrected Scaffold Misassemblies and Identified Interarm Rearrangements in Genus Anopheles.</title>
        <authorList>
            <person name="Artemov G.N."/>
            <person name="Peery A.N."/>
            <person name="Jiang X."/>
            <person name="Tu Z."/>
            <person name="Stegniy V.N."/>
            <person name="Sharakhova M.V."/>
            <person name="Sharakhov I.V."/>
        </authorList>
    </citation>
    <scope>NUCLEOTIDE SEQUENCE [LARGE SCALE GENOMIC DNA]</scope>
    <source>
        <strain evidence="15 16">ALBI9_A</strain>
    </source>
</reference>
<keyword evidence="5" id="KW-0808">Transferase</keyword>
<evidence type="ECO:0000256" key="6">
    <source>
        <dbReference type="ARBA" id="ARBA00022692"/>
    </source>
</evidence>
<dbReference type="InterPro" id="IPR029044">
    <property type="entry name" value="Nucleotide-diphossugar_trans"/>
</dbReference>
<dbReference type="GO" id="GO:0008378">
    <property type="term" value="F:galactosyltransferase activity"/>
    <property type="evidence" value="ECO:0007669"/>
    <property type="project" value="TreeGrafter"/>
</dbReference>
<dbReference type="InterPro" id="IPR027791">
    <property type="entry name" value="Galactosyl_T_C"/>
</dbReference>
<dbReference type="VEuPathDB" id="VectorBase:AALB007504"/>